<dbReference type="EMBL" id="FNHQ01000049">
    <property type="protein sequence ID" value="SDN43722.1"/>
    <property type="molecule type" value="Genomic_DNA"/>
</dbReference>
<evidence type="ECO:0000313" key="3">
    <source>
        <dbReference type="Proteomes" id="UP000199309"/>
    </source>
</evidence>
<evidence type="ECO:0000259" key="1">
    <source>
        <dbReference type="Pfam" id="PF00578"/>
    </source>
</evidence>
<dbReference type="Pfam" id="PF00578">
    <property type="entry name" value="AhpC-TSA"/>
    <property type="match status" value="1"/>
</dbReference>
<evidence type="ECO:0000313" key="2">
    <source>
        <dbReference type="EMBL" id="SDN43722.1"/>
    </source>
</evidence>
<keyword evidence="3" id="KW-1185">Reference proteome</keyword>
<accession>A0A1H0BDG5</accession>
<dbReference type="InterPro" id="IPR036249">
    <property type="entry name" value="Thioredoxin-like_sf"/>
</dbReference>
<dbReference type="AlphaFoldDB" id="A0A1H0BDG5"/>
<organism evidence="2 3">
    <name type="scientific">Megasphaera paucivorans</name>
    <dbReference type="NCBI Taxonomy" id="349095"/>
    <lineage>
        <taxon>Bacteria</taxon>
        <taxon>Bacillati</taxon>
        <taxon>Bacillota</taxon>
        <taxon>Negativicutes</taxon>
        <taxon>Veillonellales</taxon>
        <taxon>Veillonellaceae</taxon>
        <taxon>Megasphaera</taxon>
    </lineage>
</organism>
<name>A0A1H0BDG5_9FIRM</name>
<dbReference type="GO" id="GO:0016209">
    <property type="term" value="F:antioxidant activity"/>
    <property type="evidence" value="ECO:0007669"/>
    <property type="project" value="InterPro"/>
</dbReference>
<dbReference type="SUPFAM" id="SSF52833">
    <property type="entry name" value="Thioredoxin-like"/>
    <property type="match status" value="1"/>
</dbReference>
<dbReference type="STRING" id="349095.SAMN05660299_02719"/>
<sequence>MSKVKVGTLFPDFEFTNVFAKNGTFYKRAKSKNTVLMFLRFIGCRFTQYDIIQMQKMYEQFNTKNAQIFIVVQSSPETVQQYHFVNNEAVTIICDPSEELYKKNSVLPMRTDEEVETAGYFTKLEQVEKMNLSKGEKEGNPLQKPAVFIIRDDNIVVYAYYGKDIADTPSPNKLIAEL</sequence>
<proteinExistence type="predicted"/>
<dbReference type="InterPro" id="IPR000866">
    <property type="entry name" value="AhpC/TSA"/>
</dbReference>
<dbReference type="Proteomes" id="UP000199309">
    <property type="component" value="Unassembled WGS sequence"/>
</dbReference>
<dbReference type="GO" id="GO:0016491">
    <property type="term" value="F:oxidoreductase activity"/>
    <property type="evidence" value="ECO:0007669"/>
    <property type="project" value="InterPro"/>
</dbReference>
<dbReference type="Gene3D" id="3.40.30.10">
    <property type="entry name" value="Glutaredoxin"/>
    <property type="match status" value="1"/>
</dbReference>
<gene>
    <name evidence="2" type="ORF">SAMN05660299_02719</name>
</gene>
<protein>
    <submittedName>
        <fullName evidence="2">Peroxiredoxin</fullName>
    </submittedName>
</protein>
<dbReference type="RefSeq" id="WP_176763004.1">
    <property type="nucleotide sequence ID" value="NZ_FNHQ01000049.1"/>
</dbReference>
<reference evidence="2 3" key="1">
    <citation type="submission" date="2016-10" db="EMBL/GenBank/DDBJ databases">
        <authorList>
            <person name="de Groot N.N."/>
        </authorList>
    </citation>
    <scope>NUCLEOTIDE SEQUENCE [LARGE SCALE GENOMIC DNA]</scope>
    <source>
        <strain evidence="2 3">DSM 16981</strain>
    </source>
</reference>
<feature type="domain" description="Alkyl hydroperoxide reductase subunit C/ Thiol specific antioxidant" evidence="1">
    <location>
        <begin position="6"/>
        <end position="158"/>
    </location>
</feature>